<gene>
    <name evidence="2" type="ORF">LWI29_021571</name>
</gene>
<dbReference type="AlphaFoldDB" id="A0AA39S693"/>
<feature type="region of interest" description="Disordered" evidence="1">
    <location>
        <begin position="79"/>
        <end position="99"/>
    </location>
</feature>
<accession>A0AA39S693</accession>
<keyword evidence="3" id="KW-1185">Reference proteome</keyword>
<organism evidence="2 3">
    <name type="scientific">Acer saccharum</name>
    <name type="common">Sugar maple</name>
    <dbReference type="NCBI Taxonomy" id="4024"/>
    <lineage>
        <taxon>Eukaryota</taxon>
        <taxon>Viridiplantae</taxon>
        <taxon>Streptophyta</taxon>
        <taxon>Embryophyta</taxon>
        <taxon>Tracheophyta</taxon>
        <taxon>Spermatophyta</taxon>
        <taxon>Magnoliopsida</taxon>
        <taxon>eudicotyledons</taxon>
        <taxon>Gunneridae</taxon>
        <taxon>Pentapetalae</taxon>
        <taxon>rosids</taxon>
        <taxon>malvids</taxon>
        <taxon>Sapindales</taxon>
        <taxon>Sapindaceae</taxon>
        <taxon>Hippocastanoideae</taxon>
        <taxon>Acereae</taxon>
        <taxon>Acer</taxon>
    </lineage>
</organism>
<reference evidence="2" key="2">
    <citation type="submission" date="2023-06" db="EMBL/GenBank/DDBJ databases">
        <authorList>
            <person name="Swenson N.G."/>
            <person name="Wegrzyn J.L."/>
            <person name="Mcevoy S.L."/>
        </authorList>
    </citation>
    <scope>NUCLEOTIDE SEQUENCE</scope>
    <source>
        <strain evidence="2">NS2018</strain>
        <tissue evidence="2">Leaf</tissue>
    </source>
</reference>
<dbReference type="EMBL" id="JAUESC010000383">
    <property type="protein sequence ID" value="KAK0584972.1"/>
    <property type="molecule type" value="Genomic_DNA"/>
</dbReference>
<reference evidence="2" key="1">
    <citation type="journal article" date="2022" name="Plant J.">
        <title>Strategies of tolerance reflected in two North American maple genomes.</title>
        <authorList>
            <person name="McEvoy S.L."/>
            <person name="Sezen U.U."/>
            <person name="Trouern-Trend A."/>
            <person name="McMahon S.M."/>
            <person name="Schaberg P.G."/>
            <person name="Yang J."/>
            <person name="Wegrzyn J.L."/>
            <person name="Swenson N.G."/>
        </authorList>
    </citation>
    <scope>NUCLEOTIDE SEQUENCE</scope>
    <source>
        <tissue evidence="2">Leaf</tissue>
    </source>
</reference>
<evidence type="ECO:0000313" key="2">
    <source>
        <dbReference type="EMBL" id="KAK0584972.1"/>
    </source>
</evidence>
<name>A0AA39S693_ACESA</name>
<comment type="caution">
    <text evidence="2">The sequence shown here is derived from an EMBL/GenBank/DDBJ whole genome shotgun (WGS) entry which is preliminary data.</text>
</comment>
<dbReference type="Proteomes" id="UP001168877">
    <property type="component" value="Unassembled WGS sequence"/>
</dbReference>
<evidence type="ECO:0000313" key="3">
    <source>
        <dbReference type="Proteomes" id="UP001168877"/>
    </source>
</evidence>
<proteinExistence type="predicted"/>
<sequence>MKVPAGRNGKRRVGKALDPVEVQLKNEFVVGIVEVDPPEDLECNLLTRKIRSEKRKATSHPTEPVCKVSKLPWIDSRQTERTDAIRSQRRAVTASNGKRTVIGGDEGRLLHEAWQTKVYLRSGSSAAKG</sequence>
<evidence type="ECO:0000256" key="1">
    <source>
        <dbReference type="SAM" id="MobiDB-lite"/>
    </source>
</evidence>
<protein>
    <submittedName>
        <fullName evidence="2">Uncharacterized protein</fullName>
    </submittedName>
</protein>